<organism evidence="2">
    <name type="scientific">Arundo donax</name>
    <name type="common">Giant reed</name>
    <name type="synonym">Donax arundinaceus</name>
    <dbReference type="NCBI Taxonomy" id="35708"/>
    <lineage>
        <taxon>Eukaryota</taxon>
        <taxon>Viridiplantae</taxon>
        <taxon>Streptophyta</taxon>
        <taxon>Embryophyta</taxon>
        <taxon>Tracheophyta</taxon>
        <taxon>Spermatophyta</taxon>
        <taxon>Magnoliopsida</taxon>
        <taxon>Liliopsida</taxon>
        <taxon>Poales</taxon>
        <taxon>Poaceae</taxon>
        <taxon>PACMAD clade</taxon>
        <taxon>Arundinoideae</taxon>
        <taxon>Arundineae</taxon>
        <taxon>Arundo</taxon>
    </lineage>
</organism>
<accession>A0A0A8ZLN3</accession>
<name>A0A0A8ZLN3_ARUDO</name>
<reference evidence="2" key="2">
    <citation type="journal article" date="2015" name="Data Brief">
        <title>Shoot transcriptome of the giant reed, Arundo donax.</title>
        <authorList>
            <person name="Barrero R.A."/>
            <person name="Guerrero F.D."/>
            <person name="Moolhuijzen P."/>
            <person name="Goolsby J.A."/>
            <person name="Tidwell J."/>
            <person name="Bellgard S.E."/>
            <person name="Bellgard M.I."/>
        </authorList>
    </citation>
    <scope>NUCLEOTIDE SEQUENCE</scope>
    <source>
        <tissue evidence="2">Shoot tissue taken approximately 20 cm above the soil surface</tissue>
    </source>
</reference>
<sequence>MRRSSGRFFLMCLIEGISARTEGSLASDIERLVWLLKLKKP</sequence>
<evidence type="ECO:0000313" key="2">
    <source>
        <dbReference type="EMBL" id="JAD40334.1"/>
    </source>
</evidence>
<evidence type="ECO:0000256" key="1">
    <source>
        <dbReference type="SAM" id="SignalP"/>
    </source>
</evidence>
<feature type="chain" id="PRO_5002062272" evidence="1">
    <location>
        <begin position="20"/>
        <end position="41"/>
    </location>
</feature>
<dbReference type="AlphaFoldDB" id="A0A0A8ZLN3"/>
<reference evidence="2" key="1">
    <citation type="submission" date="2014-09" db="EMBL/GenBank/DDBJ databases">
        <authorList>
            <person name="Magalhaes I.L.F."/>
            <person name="Oliveira U."/>
            <person name="Santos F.R."/>
            <person name="Vidigal T.H.D.A."/>
            <person name="Brescovit A.D."/>
            <person name="Santos A.J."/>
        </authorList>
    </citation>
    <scope>NUCLEOTIDE SEQUENCE</scope>
    <source>
        <tissue evidence="2">Shoot tissue taken approximately 20 cm above the soil surface</tissue>
    </source>
</reference>
<proteinExistence type="predicted"/>
<keyword evidence="1" id="KW-0732">Signal</keyword>
<feature type="signal peptide" evidence="1">
    <location>
        <begin position="1"/>
        <end position="19"/>
    </location>
</feature>
<dbReference type="EMBL" id="GBRH01257561">
    <property type="protein sequence ID" value="JAD40334.1"/>
    <property type="molecule type" value="Transcribed_RNA"/>
</dbReference>
<protein>
    <submittedName>
        <fullName evidence="2">Uncharacterized protein</fullName>
    </submittedName>
</protein>